<dbReference type="Pfam" id="PF03445">
    <property type="entry name" value="DUF294"/>
    <property type="match status" value="1"/>
</dbReference>
<dbReference type="SUPFAM" id="SSF54631">
    <property type="entry name" value="CBS-domain pair"/>
    <property type="match status" value="1"/>
</dbReference>
<dbReference type="InterPro" id="IPR018821">
    <property type="entry name" value="DUF294_put_nucleoTrafse_sb-bd"/>
</dbReference>
<keyword evidence="6" id="KW-1185">Reference proteome</keyword>
<evidence type="ECO:0000313" key="6">
    <source>
        <dbReference type="Proteomes" id="UP000317122"/>
    </source>
</evidence>
<evidence type="ECO:0000256" key="3">
    <source>
        <dbReference type="PROSITE-ProRule" id="PRU00703"/>
    </source>
</evidence>
<feature type="domain" description="CBS" evidence="4">
    <location>
        <begin position="315"/>
        <end position="375"/>
    </location>
</feature>
<dbReference type="CDD" id="cd05401">
    <property type="entry name" value="NT_GlnE_GlnD_like"/>
    <property type="match status" value="1"/>
</dbReference>
<dbReference type="SMART" id="SM00116">
    <property type="entry name" value="CBS"/>
    <property type="match status" value="2"/>
</dbReference>
<dbReference type="InterPro" id="IPR000644">
    <property type="entry name" value="CBS_dom"/>
</dbReference>
<dbReference type="Pfam" id="PF00929">
    <property type="entry name" value="RNase_T"/>
    <property type="match status" value="1"/>
</dbReference>
<dbReference type="EMBL" id="VLKT01000017">
    <property type="protein sequence ID" value="TWI36080.1"/>
    <property type="molecule type" value="Genomic_DNA"/>
</dbReference>
<keyword evidence="3" id="KW-0129">CBS domain</keyword>
<dbReference type="InterPro" id="IPR005105">
    <property type="entry name" value="GlnD_Uridyltrans_N"/>
</dbReference>
<evidence type="ECO:0000259" key="4">
    <source>
        <dbReference type="PROSITE" id="PS51371"/>
    </source>
</evidence>
<protein>
    <submittedName>
        <fullName evidence="5">DNA polymerase-3 subunit epsilon/CBS domain-containing protein</fullName>
    </submittedName>
</protein>
<evidence type="ECO:0000256" key="1">
    <source>
        <dbReference type="ARBA" id="ARBA00025483"/>
    </source>
</evidence>
<dbReference type="InterPro" id="IPR046342">
    <property type="entry name" value="CBS_dom_sf"/>
</dbReference>
<dbReference type="Gene3D" id="3.10.580.10">
    <property type="entry name" value="CBS-domain"/>
    <property type="match status" value="1"/>
</dbReference>
<comment type="function">
    <text evidence="1">DNA polymerase III is a complex, multichain enzyme responsible for most of the replicative synthesis in bacteria. The epsilon subunit contain the editing function and is a proofreading 3'-5' exonuclease.</text>
</comment>
<gene>
    <name evidence="5" type="ORF">IQ26_03034</name>
</gene>
<accession>A0A562NVN6</accession>
<dbReference type="CDD" id="cd06127">
    <property type="entry name" value="DEDDh"/>
    <property type="match status" value="1"/>
</dbReference>
<comment type="subunit">
    <text evidence="2">DNA polymerase III contains a core (composed of alpha, epsilon and theta chains) that associates with a tau subunit. This core dimerizes to form the POLIII' complex. PolIII' associates with the gamma complex (composed of gamma, delta, delta', psi and chi chains) and with the beta chain to form the complete DNA polymerase III complex.</text>
</comment>
<evidence type="ECO:0000256" key="2">
    <source>
        <dbReference type="ARBA" id="ARBA00026073"/>
    </source>
</evidence>
<dbReference type="PANTHER" id="PTHR30231">
    <property type="entry name" value="DNA POLYMERASE III SUBUNIT EPSILON"/>
    <property type="match status" value="1"/>
</dbReference>
<comment type="caution">
    <text evidence="5">The sequence shown here is derived from an EMBL/GenBank/DDBJ whole genome shotgun (WGS) entry which is preliminary data.</text>
</comment>
<dbReference type="AlphaFoldDB" id="A0A562NVN6"/>
<dbReference type="Pfam" id="PF00571">
    <property type="entry name" value="CBS"/>
    <property type="match status" value="2"/>
</dbReference>
<dbReference type="InterPro" id="IPR012337">
    <property type="entry name" value="RNaseH-like_sf"/>
</dbReference>
<proteinExistence type="predicted"/>
<dbReference type="Pfam" id="PF10335">
    <property type="entry name" value="DUF294_C"/>
    <property type="match status" value="1"/>
</dbReference>
<dbReference type="GO" id="GO:0003676">
    <property type="term" value="F:nucleic acid binding"/>
    <property type="evidence" value="ECO:0007669"/>
    <property type="project" value="InterPro"/>
</dbReference>
<organism evidence="5 6">
    <name type="scientific">Mesorhizobium tianshanense</name>
    <dbReference type="NCBI Taxonomy" id="39844"/>
    <lineage>
        <taxon>Bacteria</taxon>
        <taxon>Pseudomonadati</taxon>
        <taxon>Pseudomonadota</taxon>
        <taxon>Alphaproteobacteria</taxon>
        <taxon>Hyphomicrobiales</taxon>
        <taxon>Phyllobacteriaceae</taxon>
        <taxon>Mesorhizobium</taxon>
    </lineage>
</organism>
<dbReference type="Gene3D" id="3.30.420.10">
    <property type="entry name" value="Ribonuclease H-like superfamily/Ribonuclease H"/>
    <property type="match status" value="1"/>
</dbReference>
<dbReference type="GO" id="GO:0008408">
    <property type="term" value="F:3'-5' exonuclease activity"/>
    <property type="evidence" value="ECO:0007669"/>
    <property type="project" value="TreeGrafter"/>
</dbReference>
<dbReference type="GO" id="GO:0008773">
    <property type="term" value="F:[protein-PII] uridylyltransferase activity"/>
    <property type="evidence" value="ECO:0007669"/>
    <property type="project" value="InterPro"/>
</dbReference>
<sequence>MSKGTGMKRATGATPLIAIAAAAVDTETTGLDATKARVVQIGAIGIAHGKVVREPQFNLLIDPGEAIPAEASLVHGITDADVDGAGSFLDAWAKFQEFAGDRILVGHSIGFDLAVLKRECRRAHLPWKKPRSLCVRLLATIANPDLADHSLEMTAAWLRLEIAGRHSALGDAIAAGDIFAALIPELRKRNIRTLGEAEVACLALSHTLEAGHRAGWAEPVSRPQAPAFQPVDPYAYRHRVGSLMSDPPVVVKSTKPTKQVIDLMVKRKISSVLVSDRGTPDQPVVEYGIVTERDLMRRISSDAERVFDLPIGSTATRPLISIRAAAFAYRAIGRMDRLKIRHLAVRDDGGMLVGMLSARDLLRLRATAAINLDDTIEHAKDVAELAAAWSMLPGVARSLIGEEIDPRVVAEIISEELCSLTRRAAVLAEHQMQTEGHGPPPCAYAVLVLGSGGRGESLMAPDQDNAIVFAHGEPGGPEDSWFKNLGAKLADMLDISGVPYCKGGVMAANAAFRGSLDTWKGRVEDWVRRLRPEDLLNVDIVYDLRPVHGDMTLAAQFIGHAYGRGHAEPVFAKLLGEQITAGNPFTLFGGFQLENGRLDVKKHGLFPIVATARTLAIRHGIRERSTRARFEKLVALDIGGERDMKAMLAGHAMLIGLLLGQQTHDIYAGIPASNRIQIDALTREQQAELKRLIKRLQSAPDLVRDLMFA</sequence>
<dbReference type="GO" id="GO:0045004">
    <property type="term" value="P:DNA replication proofreading"/>
    <property type="evidence" value="ECO:0007669"/>
    <property type="project" value="TreeGrafter"/>
</dbReference>
<dbReference type="Proteomes" id="UP000317122">
    <property type="component" value="Unassembled WGS sequence"/>
</dbReference>
<dbReference type="PROSITE" id="PS51371">
    <property type="entry name" value="CBS"/>
    <property type="match status" value="2"/>
</dbReference>
<dbReference type="FunFam" id="3.30.420.10:FF:000045">
    <property type="entry name" value="3'-5' exonuclease DinG"/>
    <property type="match status" value="1"/>
</dbReference>
<dbReference type="PANTHER" id="PTHR30231:SF41">
    <property type="entry name" value="DNA POLYMERASE III SUBUNIT EPSILON"/>
    <property type="match status" value="1"/>
</dbReference>
<evidence type="ECO:0000313" key="5">
    <source>
        <dbReference type="EMBL" id="TWI36080.1"/>
    </source>
</evidence>
<dbReference type="SUPFAM" id="SSF53098">
    <property type="entry name" value="Ribonuclease H-like"/>
    <property type="match status" value="1"/>
</dbReference>
<name>A0A562NVN6_9HYPH</name>
<dbReference type="RefSeq" id="WP_240547128.1">
    <property type="nucleotide sequence ID" value="NZ_BSPF01000106.1"/>
</dbReference>
<dbReference type="GO" id="GO:0005829">
    <property type="term" value="C:cytosol"/>
    <property type="evidence" value="ECO:0007669"/>
    <property type="project" value="TreeGrafter"/>
</dbReference>
<dbReference type="SMART" id="SM00479">
    <property type="entry name" value="EXOIII"/>
    <property type="match status" value="1"/>
</dbReference>
<dbReference type="InterPro" id="IPR013520">
    <property type="entry name" value="Ribonucl_H"/>
</dbReference>
<feature type="domain" description="CBS" evidence="4">
    <location>
        <begin position="244"/>
        <end position="309"/>
    </location>
</feature>
<reference evidence="5 6" key="1">
    <citation type="journal article" date="2015" name="Stand. Genomic Sci.">
        <title>Genomic Encyclopedia of Bacterial and Archaeal Type Strains, Phase III: the genomes of soil and plant-associated and newly described type strains.</title>
        <authorList>
            <person name="Whitman W.B."/>
            <person name="Woyke T."/>
            <person name="Klenk H.P."/>
            <person name="Zhou Y."/>
            <person name="Lilburn T.G."/>
            <person name="Beck B.J."/>
            <person name="De Vos P."/>
            <person name="Vandamme P."/>
            <person name="Eisen J.A."/>
            <person name="Garrity G."/>
            <person name="Hugenholtz P."/>
            <person name="Kyrpides N.C."/>
        </authorList>
    </citation>
    <scope>NUCLEOTIDE SEQUENCE [LARGE SCALE GENOMIC DNA]</scope>
    <source>
        <strain evidence="5 6">CGMCC 1.2546</strain>
    </source>
</reference>
<dbReference type="InterPro" id="IPR036397">
    <property type="entry name" value="RNaseH_sf"/>
</dbReference>